<accession>A0A834KL62</accession>
<protein>
    <submittedName>
        <fullName evidence="1">Uncharacterized protein</fullName>
    </submittedName>
</protein>
<evidence type="ECO:0000313" key="1">
    <source>
        <dbReference type="EMBL" id="KAF7408748.1"/>
    </source>
</evidence>
<gene>
    <name evidence="1" type="ORF">HZH66_003285</name>
</gene>
<name>A0A834KL62_VESVU</name>
<proteinExistence type="predicted"/>
<sequence length="119" mass="13230">MAVCPKRSGGCTPIQWYIPIDTKFPGIVVEPACPKVNCPTPYTLFNPSPQTNVPTMTPCGWTSSSTFQRESRFAIYETRQTGRLSLRDSPGKKSIPMVAIYKPILSILSKDSLSQRYIS</sequence>
<comment type="caution">
    <text evidence="1">The sequence shown here is derived from an EMBL/GenBank/DDBJ whole genome shotgun (WGS) entry which is preliminary data.</text>
</comment>
<keyword evidence="2" id="KW-1185">Reference proteome</keyword>
<evidence type="ECO:0000313" key="2">
    <source>
        <dbReference type="Proteomes" id="UP000614350"/>
    </source>
</evidence>
<dbReference type="Proteomes" id="UP000614350">
    <property type="component" value="Unassembled WGS sequence"/>
</dbReference>
<organism evidence="1 2">
    <name type="scientific">Vespula vulgaris</name>
    <name type="common">Yellow jacket</name>
    <name type="synonym">Wasp</name>
    <dbReference type="NCBI Taxonomy" id="7454"/>
    <lineage>
        <taxon>Eukaryota</taxon>
        <taxon>Metazoa</taxon>
        <taxon>Ecdysozoa</taxon>
        <taxon>Arthropoda</taxon>
        <taxon>Hexapoda</taxon>
        <taxon>Insecta</taxon>
        <taxon>Pterygota</taxon>
        <taxon>Neoptera</taxon>
        <taxon>Endopterygota</taxon>
        <taxon>Hymenoptera</taxon>
        <taxon>Apocrita</taxon>
        <taxon>Aculeata</taxon>
        <taxon>Vespoidea</taxon>
        <taxon>Vespidae</taxon>
        <taxon>Vespinae</taxon>
        <taxon>Vespula</taxon>
    </lineage>
</organism>
<reference evidence="1" key="1">
    <citation type="journal article" date="2020" name="G3 (Bethesda)">
        <title>High-Quality Assemblies for Three Invasive Social Wasps from the &lt;i&gt;Vespula&lt;/i&gt; Genus.</title>
        <authorList>
            <person name="Harrop T.W.R."/>
            <person name="Guhlin J."/>
            <person name="McLaughlin G.M."/>
            <person name="Permina E."/>
            <person name="Stockwell P."/>
            <person name="Gilligan J."/>
            <person name="Le Lec M.F."/>
            <person name="Gruber M.A.M."/>
            <person name="Quinn O."/>
            <person name="Lovegrove M."/>
            <person name="Duncan E.J."/>
            <person name="Remnant E.J."/>
            <person name="Van Eeckhoven J."/>
            <person name="Graham B."/>
            <person name="Knapp R.A."/>
            <person name="Langford K.W."/>
            <person name="Kronenberg Z."/>
            <person name="Press M.O."/>
            <person name="Eacker S.M."/>
            <person name="Wilson-Rankin E.E."/>
            <person name="Purcell J."/>
            <person name="Lester P.J."/>
            <person name="Dearden P.K."/>
        </authorList>
    </citation>
    <scope>NUCLEOTIDE SEQUENCE</scope>
    <source>
        <strain evidence="1">Marl-1</strain>
    </source>
</reference>
<dbReference type="AlphaFoldDB" id="A0A834KL62"/>
<dbReference type="EMBL" id="JACSEA010000002">
    <property type="protein sequence ID" value="KAF7408748.1"/>
    <property type="molecule type" value="Genomic_DNA"/>
</dbReference>